<evidence type="ECO:0000256" key="1">
    <source>
        <dbReference type="SAM" id="MobiDB-lite"/>
    </source>
</evidence>
<evidence type="ECO:0000256" key="2">
    <source>
        <dbReference type="SAM" id="Phobius"/>
    </source>
</evidence>
<protein>
    <submittedName>
        <fullName evidence="3">Uncharacterized protein</fullName>
    </submittedName>
</protein>
<reference evidence="3 4" key="1">
    <citation type="journal article" date="2023" name="Nucleic Acids Res.">
        <title>The hologenome of Daphnia magna reveals possible DNA methylation and microbiome-mediated evolution of the host genome.</title>
        <authorList>
            <person name="Chaturvedi A."/>
            <person name="Li X."/>
            <person name="Dhandapani V."/>
            <person name="Marshall H."/>
            <person name="Kissane S."/>
            <person name="Cuenca-Cambronero M."/>
            <person name="Asole G."/>
            <person name="Calvet F."/>
            <person name="Ruiz-Romero M."/>
            <person name="Marangio P."/>
            <person name="Guigo R."/>
            <person name="Rago D."/>
            <person name="Mirbahai L."/>
            <person name="Eastwood N."/>
            <person name="Colbourne J.K."/>
            <person name="Zhou J."/>
            <person name="Mallon E."/>
            <person name="Orsini L."/>
        </authorList>
    </citation>
    <scope>NUCLEOTIDE SEQUENCE [LARGE SCALE GENOMIC DNA]</scope>
    <source>
        <strain evidence="3">LRV0_1</strain>
    </source>
</reference>
<keyword evidence="4" id="KW-1185">Reference proteome</keyword>
<feature type="transmembrane region" description="Helical" evidence="2">
    <location>
        <begin position="12"/>
        <end position="35"/>
    </location>
</feature>
<gene>
    <name evidence="3" type="ORF">OUZ56_009499</name>
</gene>
<dbReference type="EMBL" id="JAOYFB010000037">
    <property type="protein sequence ID" value="KAK4024111.1"/>
    <property type="molecule type" value="Genomic_DNA"/>
</dbReference>
<evidence type="ECO:0000313" key="4">
    <source>
        <dbReference type="Proteomes" id="UP001234178"/>
    </source>
</evidence>
<dbReference type="Proteomes" id="UP001234178">
    <property type="component" value="Unassembled WGS sequence"/>
</dbReference>
<organism evidence="3 4">
    <name type="scientific">Daphnia magna</name>
    <dbReference type="NCBI Taxonomy" id="35525"/>
    <lineage>
        <taxon>Eukaryota</taxon>
        <taxon>Metazoa</taxon>
        <taxon>Ecdysozoa</taxon>
        <taxon>Arthropoda</taxon>
        <taxon>Crustacea</taxon>
        <taxon>Branchiopoda</taxon>
        <taxon>Diplostraca</taxon>
        <taxon>Cladocera</taxon>
        <taxon>Anomopoda</taxon>
        <taxon>Daphniidae</taxon>
        <taxon>Daphnia</taxon>
    </lineage>
</organism>
<evidence type="ECO:0000313" key="3">
    <source>
        <dbReference type="EMBL" id="KAK4024111.1"/>
    </source>
</evidence>
<feature type="compositionally biased region" description="Low complexity" evidence="1">
    <location>
        <begin position="56"/>
        <end position="65"/>
    </location>
</feature>
<accession>A0ABR0AG71</accession>
<name>A0ABR0AG71_9CRUS</name>
<comment type="caution">
    <text evidence="3">The sequence shown here is derived from an EMBL/GenBank/DDBJ whole genome shotgun (WGS) entry which is preliminary data.</text>
</comment>
<proteinExistence type="predicted"/>
<keyword evidence="2" id="KW-1133">Transmembrane helix</keyword>
<keyword evidence="2" id="KW-0812">Transmembrane</keyword>
<feature type="region of interest" description="Disordered" evidence="1">
    <location>
        <begin position="41"/>
        <end position="65"/>
    </location>
</feature>
<keyword evidence="2" id="KW-0472">Membrane</keyword>
<sequence>MQDNRLSQISSSVSRFLFCISCISCWAVVSSYSSFSSELLSSHSPDSEEEATLDESSSSQLESSRVSSLPGVDSFYYGLIHCDSDRNHEKTVYFSGNEETQATSNNNKCRPDDKCQLDDRRRLDDKQIVPPTIGGDTDHSLATPTVRRRHRPFGGTDRSAATLTIYKLSKYQYLRKIKLKEKPQCMHGPSSKKKLYKQKQIVLLHITIVLMRPKAAATTPFKGQSTRDLFTL</sequence>